<dbReference type="Proteomes" id="UP001172101">
    <property type="component" value="Unassembled WGS sequence"/>
</dbReference>
<organism evidence="2 3">
    <name type="scientific">Lasiosphaeria miniovina</name>
    <dbReference type="NCBI Taxonomy" id="1954250"/>
    <lineage>
        <taxon>Eukaryota</taxon>
        <taxon>Fungi</taxon>
        <taxon>Dikarya</taxon>
        <taxon>Ascomycota</taxon>
        <taxon>Pezizomycotina</taxon>
        <taxon>Sordariomycetes</taxon>
        <taxon>Sordariomycetidae</taxon>
        <taxon>Sordariales</taxon>
        <taxon>Lasiosphaeriaceae</taxon>
        <taxon>Lasiosphaeria</taxon>
    </lineage>
</organism>
<feature type="region of interest" description="Disordered" evidence="1">
    <location>
        <begin position="109"/>
        <end position="136"/>
    </location>
</feature>
<evidence type="ECO:0000313" key="3">
    <source>
        <dbReference type="Proteomes" id="UP001172101"/>
    </source>
</evidence>
<name>A0AA40E9I3_9PEZI</name>
<evidence type="ECO:0000256" key="1">
    <source>
        <dbReference type="SAM" id="MobiDB-lite"/>
    </source>
</evidence>
<dbReference type="AlphaFoldDB" id="A0AA40E9I3"/>
<protein>
    <submittedName>
        <fullName evidence="2">Uncharacterized protein</fullName>
    </submittedName>
</protein>
<dbReference type="RefSeq" id="XP_060302216.1">
    <property type="nucleotide sequence ID" value="XM_060440819.1"/>
</dbReference>
<evidence type="ECO:0000313" key="2">
    <source>
        <dbReference type="EMBL" id="KAK0733339.1"/>
    </source>
</evidence>
<proteinExistence type="predicted"/>
<reference evidence="2" key="1">
    <citation type="submission" date="2023-06" db="EMBL/GenBank/DDBJ databases">
        <title>Genome-scale phylogeny and comparative genomics of the fungal order Sordariales.</title>
        <authorList>
            <consortium name="Lawrence Berkeley National Laboratory"/>
            <person name="Hensen N."/>
            <person name="Bonometti L."/>
            <person name="Westerberg I."/>
            <person name="Brannstrom I.O."/>
            <person name="Guillou S."/>
            <person name="Cros-Aarteil S."/>
            <person name="Calhoun S."/>
            <person name="Haridas S."/>
            <person name="Kuo A."/>
            <person name="Mondo S."/>
            <person name="Pangilinan J."/>
            <person name="Riley R."/>
            <person name="LaButti K."/>
            <person name="Andreopoulos B."/>
            <person name="Lipzen A."/>
            <person name="Chen C."/>
            <person name="Yanf M."/>
            <person name="Daum C."/>
            <person name="Ng V."/>
            <person name="Clum A."/>
            <person name="Steindorff A."/>
            <person name="Ohm R."/>
            <person name="Martin F."/>
            <person name="Silar P."/>
            <person name="Natvig D."/>
            <person name="Lalanne C."/>
            <person name="Gautier V."/>
            <person name="Ament-velasquez S.L."/>
            <person name="Kruys A."/>
            <person name="Hutchinson M.I."/>
            <person name="Powell A.J."/>
            <person name="Barry K."/>
            <person name="Miller A.N."/>
            <person name="Grigoriev I.V."/>
            <person name="Debuchy R."/>
            <person name="Gladieux P."/>
            <person name="Thoren M.H."/>
            <person name="Johannesson H."/>
        </authorList>
    </citation>
    <scope>NUCLEOTIDE SEQUENCE</scope>
    <source>
        <strain evidence="2">SMH2392-1A</strain>
    </source>
</reference>
<dbReference type="GeneID" id="85324089"/>
<dbReference type="EMBL" id="JAUIRO010000001">
    <property type="protein sequence ID" value="KAK0733339.1"/>
    <property type="molecule type" value="Genomic_DNA"/>
</dbReference>
<accession>A0AA40E9I3</accession>
<sequence>MGGSAFSSKGIALHVPRMPPIVYSQVKAACHARLRDLFVYVATPIEGPEKKDHGDIDVLVALERPVVFPSTTDGARIQRPPRDMMAVVEKSLGAEHSIIDPAGGSANLAIPWPSKPDSGTENIHSGQEKDEDEDEDTKAAYVQIDIRICRDVDHLCWCLFKHAHGDIWNLLGSTIRSFGLTVDEDALWLRIPEIEKIDRKQAKVQLSRDPAEILHFLGMKVEGFWAEPFDSVEALFAYVTTCRLFSVRDESDANGEPGDETTSAGVIGGDEGRKKLKANDRRRRRMNGRPIYRRWINEFIPQLSAEGRFAPEGLARNLQEARSTVRDEAFASFFVRGEYTRRLRDWEVKKSADEVKKLIKTLIPDDLDHQYRSCLVSAMRKIVMADSYDFGDIAPSVPFQDSERIYNLAAVRLFVEHRWKELGRMAWSRQMEKAHQNMLLKKQGRLAAQNHRSLGD</sequence>
<gene>
    <name evidence="2" type="ORF">B0T26DRAFT_683762</name>
</gene>
<comment type="caution">
    <text evidence="2">The sequence shown here is derived from an EMBL/GenBank/DDBJ whole genome shotgun (WGS) entry which is preliminary data.</text>
</comment>
<feature type="region of interest" description="Disordered" evidence="1">
    <location>
        <begin position="250"/>
        <end position="273"/>
    </location>
</feature>
<keyword evidence="3" id="KW-1185">Reference proteome</keyword>